<dbReference type="CDD" id="cd10211">
    <property type="entry name" value="ASKHA_NBD_Arp5"/>
    <property type="match status" value="1"/>
</dbReference>
<keyword evidence="5" id="KW-0539">Nucleus</keyword>
<keyword evidence="7" id="KW-0175">Coiled coil</keyword>
<proteinExistence type="inferred from homology"/>
<comment type="caution">
    <text evidence="9">The sequence shown here is derived from an EMBL/GenBank/DDBJ whole genome shotgun (WGS) entry which is preliminary data.</text>
</comment>
<evidence type="ECO:0000256" key="1">
    <source>
        <dbReference type="ARBA" id="ARBA00003520"/>
    </source>
</evidence>
<reference evidence="9 10" key="1">
    <citation type="submission" date="2020-08" db="EMBL/GenBank/DDBJ databases">
        <authorList>
            <person name="Hejnol A."/>
        </authorList>
    </citation>
    <scope>NUCLEOTIDE SEQUENCE [LARGE SCALE GENOMIC DNA]</scope>
</reference>
<dbReference type="OrthoDB" id="7340501at2759"/>
<evidence type="ECO:0000313" key="10">
    <source>
        <dbReference type="Proteomes" id="UP000549394"/>
    </source>
</evidence>
<sequence>MSICTFDDEKSIPDPVYKNRPGNHIPIVIDNGTFKCRAGYAHDDEPHMVFKSVICRQKGKPDIVGNDIPNVELVRWQLRTPFDRDIVTQYDFEEEILDHIFERLSITSSSVTHPIVMTETICNPNYCRQQMNELLFECYNVPSVSYGIDALYSFFHEQSMVEDALVVSIGYNCCHVIPILDGKMLLNSVRRINVGGAHVDYVMLRLLQLAHPPLATSMSLSRAEYLVRKHAKFVECYNEEIIKWNDPDYYESVVAKYQLPFTAHAQSAINVEEARKKKEVQAERLRQMNVKRRRAKLEEDVQKLNKLITIQELDEEDEDIFLKSLHDLGLASRAELGHEINKLNNSINSVRSKLEEVENGVKPAPAVSQTSKKNLIPEDEVESYVKDLKKQKTELIERREKRRQHRIESAKRRTHASQQRMRILSELAAGQGKKADTFGQRDDDWDVYKEINKDTGHSDSEEEQTKLDEIDNHLREYDPDYSRSNSPTQTDVAEYYRIHVATQQIRSTEVLFQPAAILGVDQSGISDTISYIMRKLLAKEQMERVAKCIYVTGGCGSILGLKERLEVDIRRELPSGTEFKVYIANEPSLSAFKGACKWGRSEDFNSAKIDSKMYEEFGHDYLKEHKKSNVYNHLRKIKTEEDQGQNGS</sequence>
<dbReference type="SUPFAM" id="SSF53067">
    <property type="entry name" value="Actin-like ATPase domain"/>
    <property type="match status" value="2"/>
</dbReference>
<dbReference type="GO" id="GO:0005634">
    <property type="term" value="C:nucleus"/>
    <property type="evidence" value="ECO:0007669"/>
    <property type="project" value="UniProtKB-SubCell"/>
</dbReference>
<evidence type="ECO:0000256" key="5">
    <source>
        <dbReference type="ARBA" id="ARBA00023242"/>
    </source>
</evidence>
<protein>
    <submittedName>
        <fullName evidence="9">DgyrCDS1649</fullName>
    </submittedName>
</protein>
<evidence type="ECO:0000256" key="4">
    <source>
        <dbReference type="ARBA" id="ARBA00023163"/>
    </source>
</evidence>
<dbReference type="Pfam" id="PF00022">
    <property type="entry name" value="Actin"/>
    <property type="match status" value="2"/>
</dbReference>
<evidence type="ECO:0000256" key="7">
    <source>
        <dbReference type="SAM" id="Coils"/>
    </source>
</evidence>
<dbReference type="PANTHER" id="PTHR11937">
    <property type="entry name" value="ACTIN"/>
    <property type="match status" value="1"/>
</dbReference>
<feature type="coiled-coil region" evidence="7">
    <location>
        <begin position="268"/>
        <end position="360"/>
    </location>
</feature>
<feature type="region of interest" description="Disordered" evidence="8">
    <location>
        <begin position="397"/>
        <end position="419"/>
    </location>
</feature>
<dbReference type="Proteomes" id="UP000549394">
    <property type="component" value="Unassembled WGS sequence"/>
</dbReference>
<evidence type="ECO:0000256" key="8">
    <source>
        <dbReference type="SAM" id="MobiDB-lite"/>
    </source>
</evidence>
<comment type="function">
    <text evidence="1">Actins are highly conserved proteins that are involved in various types of cell motility and are ubiquitously expressed in all eukaryotic cells.</text>
</comment>
<evidence type="ECO:0000256" key="6">
    <source>
        <dbReference type="RuleBase" id="RU000487"/>
    </source>
</evidence>
<comment type="similarity">
    <text evidence="6">Belongs to the actin family.</text>
</comment>
<accession>A0A7I8V7V4</accession>
<name>A0A7I8V7V4_9ANNE</name>
<evidence type="ECO:0000256" key="3">
    <source>
        <dbReference type="ARBA" id="ARBA00023015"/>
    </source>
</evidence>
<evidence type="ECO:0000313" key="9">
    <source>
        <dbReference type="EMBL" id="CAD5112427.1"/>
    </source>
</evidence>
<gene>
    <name evidence="9" type="ORF">DGYR_LOCUS1570</name>
</gene>
<evidence type="ECO:0000256" key="2">
    <source>
        <dbReference type="ARBA" id="ARBA00004123"/>
    </source>
</evidence>
<dbReference type="SMART" id="SM00268">
    <property type="entry name" value="ACTIN"/>
    <property type="match status" value="1"/>
</dbReference>
<keyword evidence="3" id="KW-0805">Transcription regulation</keyword>
<dbReference type="AlphaFoldDB" id="A0A7I8V7V4"/>
<dbReference type="FunFam" id="3.30.420.40:FF:000122">
    <property type="entry name" value="ARP5 actin-related protein 5 homolog"/>
    <property type="match status" value="1"/>
</dbReference>
<keyword evidence="10" id="KW-1185">Reference proteome</keyword>
<organism evidence="9 10">
    <name type="scientific">Dimorphilus gyrociliatus</name>
    <dbReference type="NCBI Taxonomy" id="2664684"/>
    <lineage>
        <taxon>Eukaryota</taxon>
        <taxon>Metazoa</taxon>
        <taxon>Spiralia</taxon>
        <taxon>Lophotrochozoa</taxon>
        <taxon>Annelida</taxon>
        <taxon>Polychaeta</taxon>
        <taxon>Polychaeta incertae sedis</taxon>
        <taxon>Dinophilidae</taxon>
        <taxon>Dimorphilus</taxon>
    </lineage>
</organism>
<dbReference type="Gene3D" id="3.30.420.40">
    <property type="match status" value="3"/>
</dbReference>
<comment type="subcellular location">
    <subcellularLocation>
        <location evidence="2">Nucleus</location>
    </subcellularLocation>
</comment>
<dbReference type="EMBL" id="CAJFCJ010000002">
    <property type="protein sequence ID" value="CAD5112427.1"/>
    <property type="molecule type" value="Genomic_DNA"/>
</dbReference>
<dbReference type="InterPro" id="IPR043129">
    <property type="entry name" value="ATPase_NBD"/>
</dbReference>
<dbReference type="InterPro" id="IPR004000">
    <property type="entry name" value="Actin"/>
</dbReference>
<keyword evidence="4" id="KW-0804">Transcription</keyword>